<evidence type="ECO:0000256" key="1">
    <source>
        <dbReference type="SAM" id="Phobius"/>
    </source>
</evidence>
<comment type="caution">
    <text evidence="2">The sequence shown here is derived from an EMBL/GenBank/DDBJ whole genome shotgun (WGS) entry which is preliminary data.</text>
</comment>
<evidence type="ECO:0000313" key="3">
    <source>
        <dbReference type="Proteomes" id="UP000189739"/>
    </source>
</evidence>
<evidence type="ECO:0008006" key="4">
    <source>
        <dbReference type="Google" id="ProtNLM"/>
    </source>
</evidence>
<feature type="transmembrane region" description="Helical" evidence="1">
    <location>
        <begin position="75"/>
        <end position="93"/>
    </location>
</feature>
<proteinExistence type="predicted"/>
<reference evidence="2 3" key="1">
    <citation type="submission" date="2016-07" db="EMBL/GenBank/DDBJ databases">
        <title>Genomic analysis of zinc-resistant bacterium Mucilaginibacter pedocola TBZ30.</title>
        <authorList>
            <person name="Huang J."/>
            <person name="Tang J."/>
        </authorList>
    </citation>
    <scope>NUCLEOTIDE SEQUENCE [LARGE SCALE GENOMIC DNA]</scope>
    <source>
        <strain evidence="2 3">TBZ30</strain>
    </source>
</reference>
<sequence length="179" mass="19799">MKKNVLVFGLISGLLISTFMVFAMTSCYKSGTYEGNMIMGFSAMILALSLMFVAVKNYRDKYNGGVISFGKAFQIGFLVALIASTMYMLTWAVDYHYFLPGWMDGYTAHMVKELQSSGKSAAEIAKETKNLQDMKEAYKNPLVFAAYTYLEILPVGIIVALITALILKRKNAPADFATA</sequence>
<dbReference type="STRING" id="1792845.BC343_01715"/>
<accession>A0A1S9PNY7</accession>
<keyword evidence="1" id="KW-0812">Transmembrane</keyword>
<dbReference type="AlphaFoldDB" id="A0A1S9PNY7"/>
<dbReference type="Pfam" id="PF13858">
    <property type="entry name" value="DUF4199"/>
    <property type="match status" value="1"/>
</dbReference>
<evidence type="ECO:0000313" key="2">
    <source>
        <dbReference type="EMBL" id="OOQ62288.1"/>
    </source>
</evidence>
<dbReference type="RefSeq" id="WP_078346475.1">
    <property type="nucleotide sequence ID" value="NZ_MBTF01000001.1"/>
</dbReference>
<dbReference type="PROSITE" id="PS51257">
    <property type="entry name" value="PROKAR_LIPOPROTEIN"/>
    <property type="match status" value="1"/>
</dbReference>
<keyword evidence="1" id="KW-1133">Transmembrane helix</keyword>
<dbReference type="OrthoDB" id="6384283at2"/>
<organism evidence="2 3">
    <name type="scientific">Mucilaginibacter pedocola</name>
    <dbReference type="NCBI Taxonomy" id="1792845"/>
    <lineage>
        <taxon>Bacteria</taxon>
        <taxon>Pseudomonadati</taxon>
        <taxon>Bacteroidota</taxon>
        <taxon>Sphingobacteriia</taxon>
        <taxon>Sphingobacteriales</taxon>
        <taxon>Sphingobacteriaceae</taxon>
        <taxon>Mucilaginibacter</taxon>
    </lineage>
</organism>
<feature type="transmembrane region" description="Helical" evidence="1">
    <location>
        <begin position="33"/>
        <end position="55"/>
    </location>
</feature>
<name>A0A1S9PNY7_9SPHI</name>
<keyword evidence="1" id="KW-0472">Membrane</keyword>
<feature type="transmembrane region" description="Helical" evidence="1">
    <location>
        <begin position="144"/>
        <end position="167"/>
    </location>
</feature>
<dbReference type="EMBL" id="MBTF01000001">
    <property type="protein sequence ID" value="OOQ62288.1"/>
    <property type="molecule type" value="Genomic_DNA"/>
</dbReference>
<protein>
    <recommendedName>
        <fullName evidence="4">DUF4199 domain-containing protein</fullName>
    </recommendedName>
</protein>
<gene>
    <name evidence="2" type="ORF">BC343_01715</name>
</gene>
<keyword evidence="3" id="KW-1185">Reference proteome</keyword>
<dbReference type="InterPro" id="IPR025250">
    <property type="entry name" value="DUF4199"/>
</dbReference>
<dbReference type="Proteomes" id="UP000189739">
    <property type="component" value="Unassembled WGS sequence"/>
</dbReference>